<evidence type="ECO:0000313" key="1">
    <source>
        <dbReference type="EMBL" id="STZ26690.1"/>
    </source>
</evidence>
<reference evidence="1 2" key="1">
    <citation type="submission" date="2018-06" db="EMBL/GenBank/DDBJ databases">
        <authorList>
            <consortium name="Pathogen Informatics"/>
            <person name="Doyle S."/>
        </authorList>
    </citation>
    <scope>NUCLEOTIDE SEQUENCE [LARGE SCALE GENOMIC DNA]</scope>
    <source>
        <strain evidence="1 2">NCTC11179</strain>
    </source>
</reference>
<evidence type="ECO:0008006" key="3">
    <source>
        <dbReference type="Google" id="ProtNLM"/>
    </source>
</evidence>
<accession>A0A378RM22</accession>
<dbReference type="RefSeq" id="WP_115089791.1">
    <property type="nucleotide sequence ID" value="NZ_CP068107.1"/>
</dbReference>
<organism evidence="1 2">
    <name type="scientific">Myroides odoratus</name>
    <name type="common">Flavobacterium odoratum</name>
    <dbReference type="NCBI Taxonomy" id="256"/>
    <lineage>
        <taxon>Bacteria</taxon>
        <taxon>Pseudomonadati</taxon>
        <taxon>Bacteroidota</taxon>
        <taxon>Flavobacteriia</taxon>
        <taxon>Flavobacteriales</taxon>
        <taxon>Flavobacteriaceae</taxon>
        <taxon>Myroides</taxon>
    </lineage>
</organism>
<protein>
    <recommendedName>
        <fullName evidence="3">Lipocalin-like domain-containing protein</fullName>
    </recommendedName>
</protein>
<dbReference type="EMBL" id="UGQL01000001">
    <property type="protein sequence ID" value="STZ26690.1"/>
    <property type="molecule type" value="Genomic_DNA"/>
</dbReference>
<keyword evidence="2" id="KW-1185">Reference proteome</keyword>
<dbReference type="AlphaFoldDB" id="A0A378RM22"/>
<sequence>MKKIFSFLLVSVLLLGMNSCKEQEATKGYKIENLIWKWELASAKIYDREAKFLSDTSPKNEMGCEPLTWVFTADQIEIHTHTGKDEEGHCIEEVIRLSYTLQNSTINTTDDTGVKEEMLITHLTEDEFAFMTSLPNPIDDKANAIKYTEITCKRVK</sequence>
<proteinExistence type="predicted"/>
<dbReference type="Proteomes" id="UP000255024">
    <property type="component" value="Unassembled WGS sequence"/>
</dbReference>
<gene>
    <name evidence="1" type="ORF">NCTC11179_00212</name>
</gene>
<name>A0A378RM22_MYROD</name>
<evidence type="ECO:0000313" key="2">
    <source>
        <dbReference type="Proteomes" id="UP000255024"/>
    </source>
</evidence>